<dbReference type="RefSeq" id="WP_369313376.1">
    <property type="nucleotide sequence ID" value="NZ_JBEHZE010000001.1"/>
</dbReference>
<name>A0ABV3Z5D8_9PROT</name>
<evidence type="ECO:0000256" key="1">
    <source>
        <dbReference type="SAM" id="MobiDB-lite"/>
    </source>
</evidence>
<dbReference type="Pfam" id="PF03432">
    <property type="entry name" value="Relaxase"/>
    <property type="match status" value="1"/>
</dbReference>
<dbReference type="Proteomes" id="UP001560685">
    <property type="component" value="Unassembled WGS sequence"/>
</dbReference>
<reference evidence="3 4" key="1">
    <citation type="submission" date="2024-05" db="EMBL/GenBank/DDBJ databases">
        <title>Three bacterial strains, DH-69, EH-24, and ECK-19 isolated from coastal sediments.</title>
        <authorList>
            <person name="Ye Y.-Q."/>
            <person name="Du Z.-J."/>
        </authorList>
    </citation>
    <scope>NUCLEOTIDE SEQUENCE [LARGE SCALE GENOMIC DNA]</scope>
    <source>
        <strain evidence="3 4">ECK-19</strain>
    </source>
</reference>
<comment type="caution">
    <text evidence="3">The sequence shown here is derived from an EMBL/GenBank/DDBJ whole genome shotgun (WGS) entry which is preliminary data.</text>
</comment>
<gene>
    <name evidence="3" type="ORF">ABFZ84_07625</name>
</gene>
<accession>A0ABV3Z5D8</accession>
<keyword evidence="4" id="KW-1185">Reference proteome</keyword>
<organism evidence="3 4">
    <name type="scientific">Hyphococcus lacteus</name>
    <dbReference type="NCBI Taxonomy" id="3143536"/>
    <lineage>
        <taxon>Bacteria</taxon>
        <taxon>Pseudomonadati</taxon>
        <taxon>Pseudomonadota</taxon>
        <taxon>Alphaproteobacteria</taxon>
        <taxon>Parvularculales</taxon>
        <taxon>Parvularculaceae</taxon>
        <taxon>Hyphococcus</taxon>
    </lineage>
</organism>
<evidence type="ECO:0000313" key="3">
    <source>
        <dbReference type="EMBL" id="MEX6633417.1"/>
    </source>
</evidence>
<feature type="domain" description="MobA/VirD2-like nuclease" evidence="2">
    <location>
        <begin position="25"/>
        <end position="154"/>
    </location>
</feature>
<dbReference type="EMBL" id="JBEHZE010000001">
    <property type="protein sequence ID" value="MEX6633417.1"/>
    <property type="molecule type" value="Genomic_DNA"/>
</dbReference>
<evidence type="ECO:0000259" key="2">
    <source>
        <dbReference type="Pfam" id="PF03432"/>
    </source>
</evidence>
<evidence type="ECO:0000313" key="4">
    <source>
        <dbReference type="Proteomes" id="UP001560685"/>
    </source>
</evidence>
<dbReference type="InterPro" id="IPR005094">
    <property type="entry name" value="Endonuclease_MobA/VirD2"/>
</dbReference>
<sequence length="453" mass="51508">MILKGRARRGANDLALHLSNAVDNETVRIAELRGMVADNLYDGFREWQLICDQSNAKEAFYSLSINPDPAQRDWQDKEWQRAVDHIEDRLGLSGQPRAIVFHEKQGEDGKIRKHCHVVWSRIKTDNGQLRAIHLGHDYFKLKTCARDLSKEFGLDLGYAQNGPRKNGPVFDHGLSHGKNRDQQTAQARKTLLTKLWQEAENPKGFCLAASHSGFIIAQGERRAFVVIDQDAQIHALARQLEGVTTKAVKARLGLPESYPTIEQAKDEQALRKQAGEKPPPKRSDLAYEQRQMQKLRRMAQRADRLYHMRRESIRAQSREMTTRHNHEWRALTMKQRQRTALFLRKRADKKPTGFIKVVCEAIGIGKITHWLDGAEDAKRERLHAAARAALKQAHSEEAARLARKTHQLAKQEQRESQGINRLAKKLAIQKSISELAKAHAPPVSAKATALRLA</sequence>
<feature type="compositionally biased region" description="Basic and acidic residues" evidence="1">
    <location>
        <begin position="263"/>
        <end position="286"/>
    </location>
</feature>
<proteinExistence type="predicted"/>
<protein>
    <recommendedName>
        <fullName evidence="2">MobA/VirD2-like nuclease domain-containing protein</fullName>
    </recommendedName>
</protein>
<feature type="region of interest" description="Disordered" evidence="1">
    <location>
        <begin position="259"/>
        <end position="286"/>
    </location>
</feature>